<protein>
    <submittedName>
        <fullName evidence="1">Uncharacterized protein</fullName>
    </submittedName>
</protein>
<keyword evidence="2" id="KW-1185">Reference proteome</keyword>
<dbReference type="EMBL" id="JAIEZQ010000001">
    <property type="protein sequence ID" value="MBY9074231.1"/>
    <property type="molecule type" value="Genomic_DNA"/>
</dbReference>
<name>A0ABS7RHH1_9ACTN</name>
<dbReference type="Proteomes" id="UP000754710">
    <property type="component" value="Unassembled WGS sequence"/>
</dbReference>
<evidence type="ECO:0000313" key="1">
    <source>
        <dbReference type="EMBL" id="MBY9074231.1"/>
    </source>
</evidence>
<organism evidence="1 2">
    <name type="scientific">Nocardioides jiangsuensis</name>
    <dbReference type="NCBI Taxonomy" id="2866161"/>
    <lineage>
        <taxon>Bacteria</taxon>
        <taxon>Bacillati</taxon>
        <taxon>Actinomycetota</taxon>
        <taxon>Actinomycetes</taxon>
        <taxon>Propionibacteriales</taxon>
        <taxon>Nocardioidaceae</taxon>
        <taxon>Nocardioides</taxon>
    </lineage>
</organism>
<dbReference type="RefSeq" id="WP_221023933.1">
    <property type="nucleotide sequence ID" value="NZ_JAIEZQ010000001.1"/>
</dbReference>
<sequence>MTEPSANELVGRLTLADAMLGEVVTDMRRILAHANWPGIIRVPGVGLTTGRAARELETELGHEAALVTDALTTWIAGVKGVVDRRDRVVHAIALNQCMNCGEATMFWHPRSGEDVDRAPGAVAVIEERYSDLRAQGLPLATELSKAVNGRIFVEAKRIANETDEIQNPPQTYPQHVEHLCAACDGGERGQTTVHVGTAIAVIPTARWDEFQAGRWPPQDK</sequence>
<gene>
    <name evidence="1" type="ORF">K1X13_05285</name>
</gene>
<evidence type="ECO:0000313" key="2">
    <source>
        <dbReference type="Proteomes" id="UP000754710"/>
    </source>
</evidence>
<comment type="caution">
    <text evidence="1">The sequence shown here is derived from an EMBL/GenBank/DDBJ whole genome shotgun (WGS) entry which is preliminary data.</text>
</comment>
<reference evidence="1 2" key="1">
    <citation type="submission" date="2021-08" db="EMBL/GenBank/DDBJ databases">
        <title>Nocardioides bacterium WL0053 sp. nov., isolated from the sediment.</title>
        <authorList>
            <person name="Wang L."/>
            <person name="Zhang D."/>
            <person name="Zhang A."/>
        </authorList>
    </citation>
    <scope>NUCLEOTIDE SEQUENCE [LARGE SCALE GENOMIC DNA]</scope>
    <source>
        <strain evidence="1 2">WL0053</strain>
    </source>
</reference>
<proteinExistence type="predicted"/>
<accession>A0ABS7RHH1</accession>